<keyword evidence="5" id="KW-1185">Reference proteome</keyword>
<dbReference type="PRINTS" id="PR00081">
    <property type="entry name" value="GDHRDH"/>
</dbReference>
<dbReference type="PRINTS" id="PR00080">
    <property type="entry name" value="SDRFAMILY"/>
</dbReference>
<evidence type="ECO:0000313" key="4">
    <source>
        <dbReference type="EMBL" id="KMT66608.1"/>
    </source>
</evidence>
<accession>A0A0J8H0R5</accession>
<comment type="similarity">
    <text evidence="1">Belongs to the short-chain dehydrogenases/reductases (SDR) family.</text>
</comment>
<name>A0A0J8H0R5_9ALTE</name>
<dbReference type="SMART" id="SM00822">
    <property type="entry name" value="PKS_KR"/>
    <property type="match status" value="1"/>
</dbReference>
<evidence type="ECO:0000259" key="3">
    <source>
        <dbReference type="SMART" id="SM00822"/>
    </source>
</evidence>
<dbReference type="GO" id="GO:0016616">
    <property type="term" value="F:oxidoreductase activity, acting on the CH-OH group of donors, NAD or NADP as acceptor"/>
    <property type="evidence" value="ECO:0007669"/>
    <property type="project" value="UniProtKB-ARBA"/>
</dbReference>
<dbReference type="PANTHER" id="PTHR42760:SF40">
    <property type="entry name" value="3-OXOACYL-[ACYL-CARRIER-PROTEIN] REDUCTASE, CHLOROPLASTIC"/>
    <property type="match status" value="1"/>
</dbReference>
<gene>
    <name evidence="4" type="ORF">XM47_03515</name>
</gene>
<dbReference type="Proteomes" id="UP000037600">
    <property type="component" value="Unassembled WGS sequence"/>
</dbReference>
<dbReference type="STRING" id="1513271.XM47_03515"/>
<dbReference type="EMBL" id="LAZL01000003">
    <property type="protein sequence ID" value="KMT66608.1"/>
    <property type="molecule type" value="Genomic_DNA"/>
</dbReference>
<dbReference type="OrthoDB" id="9804774at2"/>
<feature type="domain" description="Ketoreductase" evidence="3">
    <location>
        <begin position="7"/>
        <end position="191"/>
    </location>
</feature>
<dbReference type="SUPFAM" id="SSF51735">
    <property type="entry name" value="NAD(P)-binding Rossmann-fold domains"/>
    <property type="match status" value="1"/>
</dbReference>
<sequence>MNSSNLGMVLITGATGGIASSTAKCLAAQGYSLFLQSRNQAKLAELCREIKAEYPVLLECSHLDINHPDNVKTIITDINKLKVNLFGLVHCAGDMLETPLLMLKPEQIQQQLSIHLSSAIVLAQYASRLMSRNKLGSIVFISSIVAHQGSAGQSVYAAAKSGLFGLTKSLAKELGKLNIRVNSVSPGFIETGLTEHYNAEQKQQICQQTCMQRTGKAEDVAAAISFLLSDKASFITAQDLAVDGGLNLGC</sequence>
<keyword evidence="2" id="KW-0560">Oxidoreductase</keyword>
<evidence type="ECO:0000313" key="5">
    <source>
        <dbReference type="Proteomes" id="UP000037600"/>
    </source>
</evidence>
<dbReference type="GO" id="GO:0030497">
    <property type="term" value="P:fatty acid elongation"/>
    <property type="evidence" value="ECO:0007669"/>
    <property type="project" value="TreeGrafter"/>
</dbReference>
<dbReference type="Pfam" id="PF13561">
    <property type="entry name" value="adh_short_C2"/>
    <property type="match status" value="1"/>
</dbReference>
<dbReference type="Gene3D" id="3.40.50.720">
    <property type="entry name" value="NAD(P)-binding Rossmann-like Domain"/>
    <property type="match status" value="1"/>
</dbReference>
<dbReference type="PANTHER" id="PTHR42760">
    <property type="entry name" value="SHORT-CHAIN DEHYDROGENASES/REDUCTASES FAMILY MEMBER"/>
    <property type="match status" value="1"/>
</dbReference>
<dbReference type="AlphaFoldDB" id="A0A0J8H0R5"/>
<dbReference type="RefSeq" id="WP_048689725.1">
    <property type="nucleotide sequence ID" value="NZ_KQ130483.1"/>
</dbReference>
<dbReference type="InterPro" id="IPR036291">
    <property type="entry name" value="NAD(P)-bd_dom_sf"/>
</dbReference>
<dbReference type="InterPro" id="IPR002347">
    <property type="entry name" value="SDR_fam"/>
</dbReference>
<dbReference type="PROSITE" id="PS00061">
    <property type="entry name" value="ADH_SHORT"/>
    <property type="match status" value="1"/>
</dbReference>
<reference evidence="4 5" key="1">
    <citation type="submission" date="2015-04" db="EMBL/GenBank/DDBJ databases">
        <title>Draft Genome Sequence of the Novel Agar-Digesting Marine Bacterium Q1.</title>
        <authorList>
            <person name="Li Y."/>
            <person name="Li D."/>
            <person name="Chen G."/>
            <person name="Du Z."/>
        </authorList>
    </citation>
    <scope>NUCLEOTIDE SEQUENCE [LARGE SCALE GENOMIC DNA]</scope>
    <source>
        <strain evidence="4 5">Q1</strain>
    </source>
</reference>
<dbReference type="InterPro" id="IPR057326">
    <property type="entry name" value="KR_dom"/>
</dbReference>
<protein>
    <recommendedName>
        <fullName evidence="3">Ketoreductase domain-containing protein</fullName>
    </recommendedName>
</protein>
<comment type="caution">
    <text evidence="4">The sequence shown here is derived from an EMBL/GenBank/DDBJ whole genome shotgun (WGS) entry which is preliminary data.</text>
</comment>
<dbReference type="FunFam" id="3.40.50.720:FF:000173">
    <property type="entry name" value="3-oxoacyl-[acyl-carrier protein] reductase"/>
    <property type="match status" value="1"/>
</dbReference>
<organism evidence="4 5">
    <name type="scientific">Catenovulum maritimum</name>
    <dbReference type="NCBI Taxonomy" id="1513271"/>
    <lineage>
        <taxon>Bacteria</taxon>
        <taxon>Pseudomonadati</taxon>
        <taxon>Pseudomonadota</taxon>
        <taxon>Gammaproteobacteria</taxon>
        <taxon>Alteromonadales</taxon>
        <taxon>Alteromonadaceae</taxon>
        <taxon>Catenovulum</taxon>
    </lineage>
</organism>
<evidence type="ECO:0000256" key="2">
    <source>
        <dbReference type="ARBA" id="ARBA00023002"/>
    </source>
</evidence>
<proteinExistence type="inferred from homology"/>
<dbReference type="InterPro" id="IPR020904">
    <property type="entry name" value="Sc_DH/Rdtase_CS"/>
</dbReference>
<evidence type="ECO:0000256" key="1">
    <source>
        <dbReference type="ARBA" id="ARBA00006484"/>
    </source>
</evidence>